<dbReference type="InterPro" id="IPR015797">
    <property type="entry name" value="NUDIX_hydrolase-like_dom_sf"/>
</dbReference>
<evidence type="ECO:0000259" key="3">
    <source>
        <dbReference type="PROSITE" id="PS51462"/>
    </source>
</evidence>
<evidence type="ECO:0000313" key="4">
    <source>
        <dbReference type="EMBL" id="MCL6423362.1"/>
    </source>
</evidence>
<keyword evidence="5" id="KW-1185">Reference proteome</keyword>
<dbReference type="SUPFAM" id="SSF55811">
    <property type="entry name" value="Nudix"/>
    <property type="match status" value="1"/>
</dbReference>
<organism evidence="4 5">
    <name type="scientific">Brachybacterium equifaecis</name>
    <dbReference type="NCBI Taxonomy" id="2910770"/>
    <lineage>
        <taxon>Bacteria</taxon>
        <taxon>Bacillati</taxon>
        <taxon>Actinomycetota</taxon>
        <taxon>Actinomycetes</taxon>
        <taxon>Micrococcales</taxon>
        <taxon>Dermabacteraceae</taxon>
        <taxon>Brachybacterium</taxon>
    </lineage>
</organism>
<evidence type="ECO:0000256" key="2">
    <source>
        <dbReference type="ARBA" id="ARBA00022801"/>
    </source>
</evidence>
<proteinExistence type="predicted"/>
<dbReference type="Pfam" id="PF00293">
    <property type="entry name" value="NUDIX"/>
    <property type="match status" value="1"/>
</dbReference>
<gene>
    <name evidence="4" type="ORF">Bequi_08180</name>
</gene>
<dbReference type="EMBL" id="JAKNCJ010000003">
    <property type="protein sequence ID" value="MCL6423362.1"/>
    <property type="molecule type" value="Genomic_DNA"/>
</dbReference>
<dbReference type="PROSITE" id="PS51462">
    <property type="entry name" value="NUDIX"/>
    <property type="match status" value="1"/>
</dbReference>
<name>A0ABT0R0D2_9MICO</name>
<comment type="cofactor">
    <cofactor evidence="1">
        <name>Mg(2+)</name>
        <dbReference type="ChEBI" id="CHEBI:18420"/>
    </cofactor>
</comment>
<evidence type="ECO:0000256" key="1">
    <source>
        <dbReference type="ARBA" id="ARBA00001946"/>
    </source>
</evidence>
<dbReference type="Gene3D" id="3.90.79.10">
    <property type="entry name" value="Nucleoside Triphosphate Pyrophosphohydrolase"/>
    <property type="match status" value="1"/>
</dbReference>
<dbReference type="CDD" id="cd18879">
    <property type="entry name" value="NUDIX_Hydrolase"/>
    <property type="match status" value="1"/>
</dbReference>
<evidence type="ECO:0000313" key="5">
    <source>
        <dbReference type="Proteomes" id="UP001203761"/>
    </source>
</evidence>
<comment type="caution">
    <text evidence="4">The sequence shown here is derived from an EMBL/GenBank/DDBJ whole genome shotgun (WGS) entry which is preliminary data.</text>
</comment>
<reference evidence="4" key="1">
    <citation type="submission" date="2022-02" db="EMBL/GenBank/DDBJ databases">
        <authorList>
            <person name="Lee M."/>
            <person name="Kim S.-J."/>
            <person name="Jung M.-Y."/>
        </authorList>
    </citation>
    <scope>NUCLEOTIDE SEQUENCE</scope>
    <source>
        <strain evidence="4">JHP9</strain>
    </source>
</reference>
<dbReference type="PANTHER" id="PTHR43046:SF16">
    <property type="entry name" value="ADP-RIBOSE PYROPHOSPHATASE YJHB-RELATED"/>
    <property type="match status" value="1"/>
</dbReference>
<sequence length="157" mass="17247">MATPDFILELRRHIGHAPLWLSGVTAVVMDPQRTSVLLVRRADTGAWTPVTGIIDPGEEPAAAGGREVEEEAGVLARPVRLVDVRTLPLITYENGDQAQYLDLCFLFEHVSGDPHPADGENTHARWFDLEELPELSPRFQEQIACARAGGPAAEFRV</sequence>
<keyword evidence="2" id="KW-0378">Hydrolase</keyword>
<feature type="domain" description="Nudix hydrolase" evidence="3">
    <location>
        <begin position="19"/>
        <end position="149"/>
    </location>
</feature>
<dbReference type="RefSeq" id="WP_249737447.1">
    <property type="nucleotide sequence ID" value="NZ_JAKNCJ010000003.1"/>
</dbReference>
<accession>A0ABT0R0D2</accession>
<dbReference type="InterPro" id="IPR000086">
    <property type="entry name" value="NUDIX_hydrolase_dom"/>
</dbReference>
<dbReference type="PANTHER" id="PTHR43046">
    <property type="entry name" value="GDP-MANNOSE MANNOSYL HYDROLASE"/>
    <property type="match status" value="1"/>
</dbReference>
<dbReference type="Proteomes" id="UP001203761">
    <property type="component" value="Unassembled WGS sequence"/>
</dbReference>
<protein>
    <submittedName>
        <fullName evidence="4">NUDIX domain-containing protein</fullName>
    </submittedName>
</protein>